<evidence type="ECO:0000313" key="2">
    <source>
        <dbReference type="EMBL" id="VDI62229.1"/>
    </source>
</evidence>
<evidence type="ECO:0000256" key="1">
    <source>
        <dbReference type="SAM" id="MobiDB-lite"/>
    </source>
</evidence>
<proteinExistence type="predicted"/>
<reference evidence="2" key="1">
    <citation type="submission" date="2018-11" db="EMBL/GenBank/DDBJ databases">
        <authorList>
            <person name="Alioto T."/>
            <person name="Alioto T."/>
        </authorList>
    </citation>
    <scope>NUCLEOTIDE SEQUENCE</scope>
</reference>
<dbReference type="InterPro" id="IPR027417">
    <property type="entry name" value="P-loop_NTPase"/>
</dbReference>
<dbReference type="Proteomes" id="UP000596742">
    <property type="component" value="Unassembled WGS sequence"/>
</dbReference>
<dbReference type="OrthoDB" id="6105129at2759"/>
<keyword evidence="3" id="KW-1185">Reference proteome</keyword>
<evidence type="ECO:0000313" key="3">
    <source>
        <dbReference type="Proteomes" id="UP000596742"/>
    </source>
</evidence>
<dbReference type="Gene3D" id="3.40.50.300">
    <property type="entry name" value="P-loop containing nucleotide triphosphate hydrolases"/>
    <property type="match status" value="1"/>
</dbReference>
<dbReference type="SUPFAM" id="SSF52540">
    <property type="entry name" value="P-loop containing nucleoside triphosphate hydrolases"/>
    <property type="match status" value="1"/>
</dbReference>
<organism evidence="2 3">
    <name type="scientific">Mytilus galloprovincialis</name>
    <name type="common">Mediterranean mussel</name>
    <dbReference type="NCBI Taxonomy" id="29158"/>
    <lineage>
        <taxon>Eukaryota</taxon>
        <taxon>Metazoa</taxon>
        <taxon>Spiralia</taxon>
        <taxon>Lophotrochozoa</taxon>
        <taxon>Mollusca</taxon>
        <taxon>Bivalvia</taxon>
        <taxon>Autobranchia</taxon>
        <taxon>Pteriomorphia</taxon>
        <taxon>Mytilida</taxon>
        <taxon>Mytiloidea</taxon>
        <taxon>Mytilidae</taxon>
        <taxon>Mytilinae</taxon>
        <taxon>Mytilus</taxon>
    </lineage>
</organism>
<feature type="region of interest" description="Disordered" evidence="1">
    <location>
        <begin position="474"/>
        <end position="524"/>
    </location>
</feature>
<dbReference type="AlphaFoldDB" id="A0A8B6GCQ7"/>
<dbReference type="EMBL" id="UYJE01008237">
    <property type="protein sequence ID" value="VDI62229.1"/>
    <property type="molecule type" value="Genomic_DNA"/>
</dbReference>
<name>A0A8B6GCQ7_MYTGA</name>
<feature type="compositionally biased region" description="Basic residues" evidence="1">
    <location>
        <begin position="506"/>
        <end position="516"/>
    </location>
</feature>
<comment type="caution">
    <text evidence="2">The sequence shown here is derived from an EMBL/GenBank/DDBJ whole genome shotgun (WGS) entry which is preliminary data.</text>
</comment>
<gene>
    <name evidence="2" type="ORF">MGAL_10B052812</name>
</gene>
<sequence>MFITEDIGEPGSEDDGRLPFIGRFREREEIKTCFRKRKNRIVQISGAPCIGKQRLIQQICEELYDENENEKNSNLHIGQVSCKYIRTWDNLLEHVMDSLPEYVFSESAKLSENQIIRVIKSHTKSNNYVLLTFTKLDNFIFDKDINAALGKFSDLCSKILRCSSNIFLLLSSGIRLNINVGYKIRYVSLLRLSESEATSLLRKAAPDTDFEDTEREIVNGCHCTPGLVLEVASILMHPDGIIKPKFLANLLCDPKSVLDLFSSNLVAQNEHLRVKIQKLLERLPTSLQSSVNDLMLLQGSFSTEALQAVFGHKQSHETTLQIIPLRDSSVLEFDKETNLFSLNPLLRACIDESPNFSTSDLVRLRFVKFFVDLMVTVDNKLYRDSHKSVVEYFHHDYANMKQLLQQAIHCTEDIFTVLMKKFDDRTVTMYVYLSYEIKMGSFPKQLASIKRNKIGNSAQPIKTDSATDAPAELISKKDEAPPLPTAISSPKGPASSEGAEDQSTTGRKRKERRKHKKEEIKIQKNTLDLPRKTYLLEVEGDTQY</sequence>
<protein>
    <submittedName>
        <fullName evidence="2">Uncharacterized protein</fullName>
    </submittedName>
</protein>
<accession>A0A8B6GCQ7</accession>